<dbReference type="Proteomes" id="UP000017127">
    <property type="component" value="Unassembled WGS sequence"/>
</dbReference>
<protein>
    <submittedName>
        <fullName evidence="4">Methyl-accepting chemotaxis (MCP) signaling domain protein</fullName>
    </submittedName>
</protein>
<dbReference type="GO" id="GO:0016020">
    <property type="term" value="C:membrane"/>
    <property type="evidence" value="ECO:0007669"/>
    <property type="project" value="InterPro"/>
</dbReference>
<keyword evidence="5" id="KW-1185">Reference proteome</keyword>
<gene>
    <name evidence="4" type="ORF">M595_6139</name>
</gene>
<dbReference type="PROSITE" id="PS50111">
    <property type="entry name" value="CHEMOTAXIS_TRANSDUC_2"/>
    <property type="match status" value="1"/>
</dbReference>
<dbReference type="PATRIC" id="fig|1348334.3.peg.5861"/>
<accession>U7QB17</accession>
<comment type="caution">
    <text evidence="4">The sequence shown here is derived from an EMBL/GenBank/DDBJ whole genome shotgun (WGS) entry which is preliminary data.</text>
</comment>
<name>U7QB17_9CYAN</name>
<dbReference type="Gene3D" id="1.10.287.950">
    <property type="entry name" value="Methyl-accepting chemotaxis protein"/>
    <property type="match status" value="1"/>
</dbReference>
<dbReference type="PANTHER" id="PTHR32089">
    <property type="entry name" value="METHYL-ACCEPTING CHEMOTAXIS PROTEIN MCPB"/>
    <property type="match status" value="1"/>
</dbReference>
<keyword evidence="1 2" id="KW-0807">Transducer</keyword>
<organism evidence="4 5">
    <name type="scientific">Lyngbya aestuarii BL J</name>
    <dbReference type="NCBI Taxonomy" id="1348334"/>
    <lineage>
        <taxon>Bacteria</taxon>
        <taxon>Bacillati</taxon>
        <taxon>Cyanobacteriota</taxon>
        <taxon>Cyanophyceae</taxon>
        <taxon>Oscillatoriophycideae</taxon>
        <taxon>Oscillatoriales</taxon>
        <taxon>Microcoleaceae</taxon>
        <taxon>Lyngbya</taxon>
    </lineage>
</organism>
<dbReference type="AlphaFoldDB" id="U7QB17"/>
<dbReference type="EMBL" id="AUZM01000156">
    <property type="protein sequence ID" value="ERT03921.1"/>
    <property type="molecule type" value="Genomic_DNA"/>
</dbReference>
<dbReference type="GO" id="GO:0007165">
    <property type="term" value="P:signal transduction"/>
    <property type="evidence" value="ECO:0007669"/>
    <property type="project" value="UniProtKB-KW"/>
</dbReference>
<dbReference type="InterPro" id="IPR004089">
    <property type="entry name" value="MCPsignal_dom"/>
</dbReference>
<sequence length="87" mass="9400">MSQIKNHIIRLSKNLNPIYNITNLVSDLANQTNILALNASVEAVRAGEHGKGFGVVASEIRKLAADQSRSSAQKIGVLIFEIQNATN</sequence>
<feature type="domain" description="Methyl-accepting transducer" evidence="3">
    <location>
        <begin position="1"/>
        <end position="87"/>
    </location>
</feature>
<reference evidence="4 5" key="1">
    <citation type="journal article" date="2013" name="Front. Microbiol.">
        <title>Comparative genomic analyses of the cyanobacterium, Lyngbya aestuarii BL J, a powerful hydrogen producer.</title>
        <authorList>
            <person name="Kothari A."/>
            <person name="Vaughn M."/>
            <person name="Garcia-Pichel F."/>
        </authorList>
    </citation>
    <scope>NUCLEOTIDE SEQUENCE [LARGE SCALE GENOMIC DNA]</scope>
    <source>
        <strain evidence="4 5">BL J</strain>
    </source>
</reference>
<evidence type="ECO:0000256" key="2">
    <source>
        <dbReference type="PROSITE-ProRule" id="PRU00284"/>
    </source>
</evidence>
<evidence type="ECO:0000313" key="5">
    <source>
        <dbReference type="Proteomes" id="UP000017127"/>
    </source>
</evidence>
<dbReference type="SUPFAM" id="SSF58104">
    <property type="entry name" value="Methyl-accepting chemotaxis protein (MCP) signaling domain"/>
    <property type="match status" value="1"/>
</dbReference>
<dbReference type="PANTHER" id="PTHR32089:SF112">
    <property type="entry name" value="LYSOZYME-LIKE PROTEIN-RELATED"/>
    <property type="match status" value="1"/>
</dbReference>
<proteinExistence type="predicted"/>
<evidence type="ECO:0000256" key="1">
    <source>
        <dbReference type="ARBA" id="ARBA00023224"/>
    </source>
</evidence>
<evidence type="ECO:0000313" key="4">
    <source>
        <dbReference type="EMBL" id="ERT03921.1"/>
    </source>
</evidence>
<dbReference type="Pfam" id="PF00015">
    <property type="entry name" value="MCPsignal"/>
    <property type="match status" value="1"/>
</dbReference>
<evidence type="ECO:0000259" key="3">
    <source>
        <dbReference type="PROSITE" id="PS50111"/>
    </source>
</evidence>